<dbReference type="GO" id="GO:0003700">
    <property type="term" value="F:DNA-binding transcription factor activity"/>
    <property type="evidence" value="ECO:0007669"/>
    <property type="project" value="TreeGrafter"/>
</dbReference>
<dbReference type="Pfam" id="PF13377">
    <property type="entry name" value="Peripla_BP_3"/>
    <property type="match status" value="1"/>
</dbReference>
<evidence type="ECO:0000256" key="2">
    <source>
        <dbReference type="ARBA" id="ARBA00023125"/>
    </source>
</evidence>
<dbReference type="SUPFAM" id="SSF47413">
    <property type="entry name" value="lambda repressor-like DNA-binding domains"/>
    <property type="match status" value="1"/>
</dbReference>
<dbReference type="SMART" id="SM00354">
    <property type="entry name" value="HTH_LACI"/>
    <property type="match status" value="1"/>
</dbReference>
<dbReference type="AlphaFoldDB" id="A0A5D4NRY2"/>
<evidence type="ECO:0000313" key="5">
    <source>
        <dbReference type="EMBL" id="TYS17093.1"/>
    </source>
</evidence>
<dbReference type="InterPro" id="IPR028082">
    <property type="entry name" value="Peripla_BP_I"/>
</dbReference>
<sequence length="359" mass="40252">MRSKDLAKLLGLSRSTISRVINNYPDIPQSTREKVWKAIEEYNYAPNASAQKLAGIKNKMIAIILLDVKDSEEPHHVKSTEDTLIHDNPFFSPIVSTVSDQANKMGYYVLISIVYSIEDLKKVQSIFYQKIIDGAIFVGTQEAENDLIFNLIEQKHFIAMIDTNEVYNTSHNAIYINADNYEGSVKAVSYLLELGHTSIGIITGNLNKLSAKERLAGFKTTLIKHGIEIKKEAIYHGDFTEISGYEGVRYLLKGPNPPTAIFVSNDTMVIGAYKAVNELGLRIPEDISIIGFDNSFFSSYLNPPLTTVKISFSDIAKKATTLLIESIEDEEQRGIVEKVKTTLIKRESCRSIKSEEETR</sequence>
<dbReference type="GO" id="GO:0000976">
    <property type="term" value="F:transcription cis-regulatory region binding"/>
    <property type="evidence" value="ECO:0007669"/>
    <property type="project" value="TreeGrafter"/>
</dbReference>
<dbReference type="PANTHER" id="PTHR30146:SF109">
    <property type="entry name" value="HTH-TYPE TRANSCRIPTIONAL REGULATOR GALS"/>
    <property type="match status" value="1"/>
</dbReference>
<dbReference type="CDD" id="cd06267">
    <property type="entry name" value="PBP1_LacI_sugar_binding-like"/>
    <property type="match status" value="1"/>
</dbReference>
<keyword evidence="1" id="KW-0805">Transcription regulation</keyword>
<proteinExistence type="predicted"/>
<dbReference type="RefSeq" id="WP_148939708.1">
    <property type="nucleotide sequence ID" value="NZ_VTEI01000004.1"/>
</dbReference>
<dbReference type="Pfam" id="PF00356">
    <property type="entry name" value="LacI"/>
    <property type="match status" value="1"/>
</dbReference>
<evidence type="ECO:0000259" key="4">
    <source>
        <dbReference type="PROSITE" id="PS50932"/>
    </source>
</evidence>
<feature type="domain" description="HTH lacI-type" evidence="4">
    <location>
        <begin position="1"/>
        <end position="55"/>
    </location>
</feature>
<dbReference type="SUPFAM" id="SSF53822">
    <property type="entry name" value="Periplasmic binding protein-like I"/>
    <property type="match status" value="1"/>
</dbReference>
<name>A0A5D4NRY2_9BACI</name>
<accession>A0A5D4NRY2</accession>
<evidence type="ECO:0000313" key="6">
    <source>
        <dbReference type="Proteomes" id="UP000322267"/>
    </source>
</evidence>
<comment type="caution">
    <text evidence="5">The sequence shown here is derived from an EMBL/GenBank/DDBJ whole genome shotgun (WGS) entry which is preliminary data.</text>
</comment>
<dbReference type="InterPro" id="IPR010982">
    <property type="entry name" value="Lambda_DNA-bd_dom_sf"/>
</dbReference>
<evidence type="ECO:0000256" key="3">
    <source>
        <dbReference type="ARBA" id="ARBA00023163"/>
    </source>
</evidence>
<evidence type="ECO:0000256" key="1">
    <source>
        <dbReference type="ARBA" id="ARBA00023015"/>
    </source>
</evidence>
<organism evidence="5 6">
    <name type="scientific">Rossellomorea vietnamensis</name>
    <dbReference type="NCBI Taxonomy" id="218284"/>
    <lineage>
        <taxon>Bacteria</taxon>
        <taxon>Bacillati</taxon>
        <taxon>Bacillota</taxon>
        <taxon>Bacilli</taxon>
        <taxon>Bacillales</taxon>
        <taxon>Bacillaceae</taxon>
        <taxon>Rossellomorea</taxon>
    </lineage>
</organism>
<dbReference type="EMBL" id="VTEI01000004">
    <property type="protein sequence ID" value="TYS17093.1"/>
    <property type="molecule type" value="Genomic_DNA"/>
</dbReference>
<dbReference type="OrthoDB" id="9775106at2"/>
<dbReference type="Gene3D" id="1.10.260.40">
    <property type="entry name" value="lambda repressor-like DNA-binding domains"/>
    <property type="match status" value="1"/>
</dbReference>
<keyword evidence="3" id="KW-0804">Transcription</keyword>
<dbReference type="CDD" id="cd01392">
    <property type="entry name" value="HTH_LacI"/>
    <property type="match status" value="1"/>
</dbReference>
<reference evidence="5 6" key="1">
    <citation type="submission" date="2019-08" db="EMBL/GenBank/DDBJ databases">
        <title>Bacillus genomes from the desert of Cuatro Cienegas, Coahuila.</title>
        <authorList>
            <person name="Olmedo-Alvarez G."/>
        </authorList>
    </citation>
    <scope>NUCLEOTIDE SEQUENCE [LARGE SCALE GENOMIC DNA]</scope>
    <source>
        <strain evidence="5 6">CH34_1T</strain>
    </source>
</reference>
<dbReference type="PROSITE" id="PS50932">
    <property type="entry name" value="HTH_LACI_2"/>
    <property type="match status" value="1"/>
</dbReference>
<dbReference type="InterPro" id="IPR046335">
    <property type="entry name" value="LacI/GalR-like_sensor"/>
</dbReference>
<gene>
    <name evidence="5" type="ORF">FZC78_10780</name>
</gene>
<protein>
    <submittedName>
        <fullName evidence="5">LacI family transcriptional regulator</fullName>
    </submittedName>
</protein>
<keyword evidence="2" id="KW-0238">DNA-binding</keyword>
<dbReference type="PANTHER" id="PTHR30146">
    <property type="entry name" value="LACI-RELATED TRANSCRIPTIONAL REPRESSOR"/>
    <property type="match status" value="1"/>
</dbReference>
<dbReference type="InterPro" id="IPR000843">
    <property type="entry name" value="HTH_LacI"/>
</dbReference>
<dbReference type="Gene3D" id="3.40.50.2300">
    <property type="match status" value="2"/>
</dbReference>
<dbReference type="Proteomes" id="UP000322267">
    <property type="component" value="Unassembled WGS sequence"/>
</dbReference>